<dbReference type="CDD" id="cd01310">
    <property type="entry name" value="TatD_DNAse"/>
    <property type="match status" value="1"/>
</dbReference>
<dbReference type="EMBL" id="JADQDO010000013">
    <property type="protein sequence ID" value="MBF9235399.1"/>
    <property type="molecule type" value="Genomic_DNA"/>
</dbReference>
<feature type="binding site" evidence="4">
    <location>
        <position position="6"/>
    </location>
    <ligand>
        <name>a divalent metal cation</name>
        <dbReference type="ChEBI" id="CHEBI:60240"/>
        <label>1</label>
    </ligand>
</feature>
<dbReference type="RefSeq" id="WP_196273395.1">
    <property type="nucleotide sequence ID" value="NZ_JADQDO010000013.1"/>
</dbReference>
<proteinExistence type="inferred from homology"/>
<protein>
    <submittedName>
        <fullName evidence="5">TatD family hydrolase</fullName>
    </submittedName>
</protein>
<dbReference type="GO" id="GO:0046872">
    <property type="term" value="F:metal ion binding"/>
    <property type="evidence" value="ECO:0007669"/>
    <property type="project" value="UniProtKB-KW"/>
</dbReference>
<dbReference type="Gene3D" id="3.20.20.140">
    <property type="entry name" value="Metal-dependent hydrolases"/>
    <property type="match status" value="1"/>
</dbReference>
<comment type="caution">
    <text evidence="5">The sequence shown here is derived from an EMBL/GenBank/DDBJ whole genome shotgun (WGS) entry which is preliminary data.</text>
</comment>
<dbReference type="GO" id="GO:0016788">
    <property type="term" value="F:hydrolase activity, acting on ester bonds"/>
    <property type="evidence" value="ECO:0007669"/>
    <property type="project" value="InterPro"/>
</dbReference>
<dbReference type="PROSITE" id="PS01090">
    <property type="entry name" value="TATD_2"/>
    <property type="match status" value="1"/>
</dbReference>
<feature type="binding site" evidence="4">
    <location>
        <position position="8"/>
    </location>
    <ligand>
        <name>a divalent metal cation</name>
        <dbReference type="ChEBI" id="CHEBI:60240"/>
        <label>1</label>
    </ligand>
</feature>
<feature type="binding site" evidence="4">
    <location>
        <position position="204"/>
    </location>
    <ligand>
        <name>a divalent metal cation</name>
        <dbReference type="ChEBI" id="CHEBI:60240"/>
        <label>1</label>
    </ligand>
</feature>
<feature type="binding site" evidence="4">
    <location>
        <position position="154"/>
    </location>
    <ligand>
        <name>a divalent metal cation</name>
        <dbReference type="ChEBI" id="CHEBI:60240"/>
        <label>2</label>
    </ligand>
</feature>
<feature type="binding site" evidence="4">
    <location>
        <position position="128"/>
    </location>
    <ligand>
        <name>a divalent metal cation</name>
        <dbReference type="ChEBI" id="CHEBI:60240"/>
        <label>2</label>
    </ligand>
</feature>
<dbReference type="PROSITE" id="PS01137">
    <property type="entry name" value="TATD_1"/>
    <property type="match status" value="1"/>
</dbReference>
<evidence type="ECO:0000256" key="2">
    <source>
        <dbReference type="ARBA" id="ARBA00022723"/>
    </source>
</evidence>
<comment type="similarity">
    <text evidence="1">Belongs to the metallo-dependent hydrolases superfamily. TatD-type hydrolase family.</text>
</comment>
<keyword evidence="3 5" id="KW-0378">Hydrolase</keyword>
<evidence type="ECO:0000256" key="4">
    <source>
        <dbReference type="PIRSR" id="PIRSR005902-1"/>
    </source>
</evidence>
<dbReference type="PANTHER" id="PTHR46124">
    <property type="entry name" value="D-AMINOACYL-TRNA DEACYLASE"/>
    <property type="match status" value="1"/>
</dbReference>
<feature type="binding site" evidence="4">
    <location>
        <position position="92"/>
    </location>
    <ligand>
        <name>a divalent metal cation</name>
        <dbReference type="ChEBI" id="CHEBI:60240"/>
        <label>1</label>
    </ligand>
</feature>
<gene>
    <name evidence="5" type="ORF">I2H38_18710</name>
</gene>
<dbReference type="PIRSF" id="PIRSF005902">
    <property type="entry name" value="DNase_TatD"/>
    <property type="match status" value="1"/>
</dbReference>
<evidence type="ECO:0000256" key="1">
    <source>
        <dbReference type="ARBA" id="ARBA00009275"/>
    </source>
</evidence>
<reference evidence="5" key="1">
    <citation type="submission" date="2020-11" db="EMBL/GenBank/DDBJ databases">
        <authorList>
            <person name="Kim M.K."/>
        </authorList>
    </citation>
    <scope>NUCLEOTIDE SEQUENCE</scope>
    <source>
        <strain evidence="5">BT350</strain>
    </source>
</reference>
<evidence type="ECO:0000313" key="6">
    <source>
        <dbReference type="Proteomes" id="UP000599312"/>
    </source>
</evidence>
<keyword evidence="6" id="KW-1185">Reference proteome</keyword>
<accession>A0A931FPX3</accession>
<dbReference type="InterPro" id="IPR015991">
    <property type="entry name" value="TatD/YcfH-like"/>
</dbReference>
<dbReference type="InterPro" id="IPR001130">
    <property type="entry name" value="TatD-like"/>
</dbReference>
<name>A0A931FPX3_9HYPH</name>
<dbReference type="FunFam" id="3.20.20.140:FF:000005">
    <property type="entry name" value="TatD family hydrolase"/>
    <property type="match status" value="1"/>
</dbReference>
<dbReference type="GO" id="GO:0004536">
    <property type="term" value="F:DNA nuclease activity"/>
    <property type="evidence" value="ECO:0007669"/>
    <property type="project" value="InterPro"/>
</dbReference>
<dbReference type="SUPFAM" id="SSF51556">
    <property type="entry name" value="Metallo-dependent hydrolases"/>
    <property type="match status" value="1"/>
</dbReference>
<dbReference type="Proteomes" id="UP000599312">
    <property type="component" value="Unassembled WGS sequence"/>
</dbReference>
<dbReference type="InterPro" id="IPR018228">
    <property type="entry name" value="DNase_TatD-rel_CS"/>
</dbReference>
<dbReference type="InterPro" id="IPR032466">
    <property type="entry name" value="Metal_Hydrolase"/>
</dbReference>
<keyword evidence="2 4" id="KW-0479">Metal-binding</keyword>
<evidence type="ECO:0000313" key="5">
    <source>
        <dbReference type="EMBL" id="MBF9235399.1"/>
    </source>
</evidence>
<dbReference type="GO" id="GO:0005829">
    <property type="term" value="C:cytosol"/>
    <property type="evidence" value="ECO:0007669"/>
    <property type="project" value="TreeGrafter"/>
</dbReference>
<sequence length="266" mass="29120">MLIDSHCHLDFPDFQTRLPGVLAAATAAGVGRMVTISTHIARFETYRALAEAYETVFFTIGTHPHNAAAEPDIPTDRIVTLSAHPRCIAIGEAGLDYHYDKSPHDVQQRVFRTHIDAARETGLPLVIHARNADEDMIRILSEEMRRGRFGAVLHCFSSGPKLAEVGVELGLYVSFSGILTFKNSDDIRRIASAVPRERLLVETDAPYLAPVPHRGKTNEPAYVANTARALAEVIGVSDAEIADITTANFYRLFSKAAQADRLATAS</sequence>
<evidence type="ECO:0000256" key="3">
    <source>
        <dbReference type="ARBA" id="ARBA00022801"/>
    </source>
</evidence>
<dbReference type="NCBIfam" id="TIGR00010">
    <property type="entry name" value="YchF/TatD family DNA exonuclease"/>
    <property type="match status" value="1"/>
</dbReference>
<organism evidence="5 6">
    <name type="scientific">Microvirga alba</name>
    <dbReference type="NCBI Taxonomy" id="2791025"/>
    <lineage>
        <taxon>Bacteria</taxon>
        <taxon>Pseudomonadati</taxon>
        <taxon>Pseudomonadota</taxon>
        <taxon>Alphaproteobacteria</taxon>
        <taxon>Hyphomicrobiales</taxon>
        <taxon>Methylobacteriaceae</taxon>
        <taxon>Microvirga</taxon>
    </lineage>
</organism>
<dbReference type="AlphaFoldDB" id="A0A931FPX3"/>
<dbReference type="PANTHER" id="PTHR46124:SF2">
    <property type="entry name" value="D-AMINOACYL-TRNA DEACYLASE"/>
    <property type="match status" value="1"/>
</dbReference>
<dbReference type="Pfam" id="PF01026">
    <property type="entry name" value="TatD_DNase"/>
    <property type="match status" value="1"/>
</dbReference>